<feature type="domain" description="Epoxide hydrolase N-terminal" evidence="3">
    <location>
        <begin position="2"/>
        <end position="55"/>
    </location>
</feature>
<dbReference type="PANTHER" id="PTHR21661:SF39">
    <property type="entry name" value="HYDROLASE, PUTATIVE (AFU_ORTHOLOGUE AFUA_3G08960)-RELATED"/>
    <property type="match status" value="1"/>
</dbReference>
<protein>
    <submittedName>
        <fullName evidence="4">Putative epoxide hydrolase</fullName>
    </submittedName>
</protein>
<dbReference type="Pfam" id="PF06441">
    <property type="entry name" value="EHN"/>
    <property type="match status" value="1"/>
</dbReference>
<evidence type="ECO:0000256" key="2">
    <source>
        <dbReference type="ARBA" id="ARBA00022801"/>
    </source>
</evidence>
<dbReference type="GO" id="GO:0004301">
    <property type="term" value="F:epoxide hydrolase activity"/>
    <property type="evidence" value="ECO:0007669"/>
    <property type="project" value="TreeGrafter"/>
</dbReference>
<dbReference type="SUPFAM" id="SSF53474">
    <property type="entry name" value="alpha/beta-Hydrolases"/>
    <property type="match status" value="1"/>
</dbReference>
<dbReference type="Proteomes" id="UP000305883">
    <property type="component" value="Unassembled WGS sequence"/>
</dbReference>
<evidence type="ECO:0000259" key="3">
    <source>
        <dbReference type="Pfam" id="PF06441"/>
    </source>
</evidence>
<dbReference type="InterPro" id="IPR029058">
    <property type="entry name" value="AB_hydrolase_fold"/>
</dbReference>
<evidence type="ECO:0000313" key="5">
    <source>
        <dbReference type="Proteomes" id="UP000305883"/>
    </source>
</evidence>
<name>A0A4V4NCV2_9PEZI</name>
<sequence length="288" mass="32656">MTQEKRINSFPNFKLTVNDMKVKPTDIHLLALFSANKDALPLLSLHRWSGSFLNFLPLLDLLRSKYTPGTLPYHVIVPSLPHYGLRRSSGYRTHLNMLAPRSPYEILDQENLTQAEVEHVQRMYDFSVTGSSSILEQGLRPSTICFVLLSSSFAKLARIGEKFIEWSDSRYPLPLDTALALVGFYWYTKTYPRSLYLYHYIAEAEASDVLFAVPTSREKSFGYSVFPAENILVPEAGAKQVYPDLAFYERNEKSAATRVGTLQPSNNPNSFLQNMEQFSAIARPLTGL</sequence>
<dbReference type="PANTHER" id="PTHR21661">
    <property type="entry name" value="EPOXIDE HYDROLASE 1-RELATED"/>
    <property type="match status" value="1"/>
</dbReference>
<proteinExistence type="inferred from homology"/>
<dbReference type="InterPro" id="IPR010497">
    <property type="entry name" value="Epoxide_hydro_N"/>
</dbReference>
<organism evidence="4 5">
    <name type="scientific">Colletotrichum higginsianum</name>
    <dbReference type="NCBI Taxonomy" id="80884"/>
    <lineage>
        <taxon>Eukaryota</taxon>
        <taxon>Fungi</taxon>
        <taxon>Dikarya</taxon>
        <taxon>Ascomycota</taxon>
        <taxon>Pezizomycotina</taxon>
        <taxon>Sordariomycetes</taxon>
        <taxon>Hypocreomycetidae</taxon>
        <taxon>Glomerellales</taxon>
        <taxon>Glomerellaceae</taxon>
        <taxon>Colletotrichum</taxon>
        <taxon>Colletotrichum destructivum species complex</taxon>
    </lineage>
</organism>
<keyword evidence="2 4" id="KW-0378">Hydrolase</keyword>
<gene>
    <name evidence="4" type="ORF">CH35J_003819</name>
</gene>
<dbReference type="Gene3D" id="3.40.50.1820">
    <property type="entry name" value="alpha/beta hydrolase"/>
    <property type="match status" value="2"/>
</dbReference>
<dbReference type="AlphaFoldDB" id="A0A4V4NCV2"/>
<comment type="similarity">
    <text evidence="1">Belongs to the peptidase S33 family.</text>
</comment>
<dbReference type="EMBL" id="MWPZ01000003">
    <property type="protein sequence ID" value="TID01464.1"/>
    <property type="molecule type" value="Genomic_DNA"/>
</dbReference>
<reference evidence="4 5" key="1">
    <citation type="journal article" date="2019" name="Genome Biol. Evol.">
        <title>Genomic Plasticity Mediated by Transposable Elements in the Plant Pathogenic Fungus Colletotrichum higginsianum.</title>
        <authorList>
            <person name="Tsushima A."/>
            <person name="Gan P."/>
            <person name="Kumakura N."/>
            <person name="Narusaka M."/>
            <person name="Takano Y."/>
            <person name="Narusaka Y."/>
            <person name="Shirasu K."/>
        </authorList>
    </citation>
    <scope>NUCLEOTIDE SEQUENCE [LARGE SCALE GENOMIC DNA]</scope>
    <source>
        <strain evidence="4 5">MAFF305635-RFP</strain>
    </source>
</reference>
<evidence type="ECO:0000256" key="1">
    <source>
        <dbReference type="ARBA" id="ARBA00010088"/>
    </source>
</evidence>
<accession>A0A4V4NCV2</accession>
<evidence type="ECO:0000313" key="4">
    <source>
        <dbReference type="EMBL" id="TID01464.1"/>
    </source>
</evidence>
<dbReference type="OrthoDB" id="7130006at2759"/>
<comment type="caution">
    <text evidence="4">The sequence shown here is derived from an EMBL/GenBank/DDBJ whole genome shotgun (WGS) entry which is preliminary data.</text>
</comment>
<dbReference type="GO" id="GO:0097176">
    <property type="term" value="P:epoxide metabolic process"/>
    <property type="evidence" value="ECO:0007669"/>
    <property type="project" value="TreeGrafter"/>
</dbReference>